<proteinExistence type="predicted"/>
<dbReference type="InterPro" id="IPR044824">
    <property type="entry name" value="MAIN-like"/>
</dbReference>
<evidence type="ECO:0000256" key="1">
    <source>
        <dbReference type="SAM" id="MobiDB-lite"/>
    </source>
</evidence>
<feature type="compositionally biased region" description="Acidic residues" evidence="1">
    <location>
        <begin position="536"/>
        <end position="546"/>
    </location>
</feature>
<feature type="compositionally biased region" description="Basic and acidic residues" evidence="1">
    <location>
        <begin position="491"/>
        <end position="510"/>
    </location>
</feature>
<evidence type="ECO:0000313" key="2">
    <source>
        <dbReference type="EMBL" id="SPC79293.1"/>
    </source>
</evidence>
<organism evidence="2">
    <name type="scientific">Fagus sylvatica</name>
    <name type="common">Beechnut</name>
    <dbReference type="NCBI Taxonomy" id="28930"/>
    <lineage>
        <taxon>Eukaryota</taxon>
        <taxon>Viridiplantae</taxon>
        <taxon>Streptophyta</taxon>
        <taxon>Embryophyta</taxon>
        <taxon>Tracheophyta</taxon>
        <taxon>Spermatophyta</taxon>
        <taxon>Magnoliopsida</taxon>
        <taxon>eudicotyledons</taxon>
        <taxon>Gunneridae</taxon>
        <taxon>Pentapetalae</taxon>
        <taxon>rosids</taxon>
        <taxon>fabids</taxon>
        <taxon>Fagales</taxon>
        <taxon>Fagaceae</taxon>
        <taxon>Fagus</taxon>
    </lineage>
</organism>
<feature type="region of interest" description="Disordered" evidence="1">
    <location>
        <begin position="564"/>
        <end position="592"/>
    </location>
</feature>
<dbReference type="AlphaFoldDB" id="A0A2N9EWV0"/>
<dbReference type="PANTHER" id="PTHR46033">
    <property type="entry name" value="PROTEIN MAIN-LIKE 2"/>
    <property type="match status" value="1"/>
</dbReference>
<gene>
    <name evidence="2" type="ORF">FSB_LOCUS7175</name>
</gene>
<dbReference type="PANTHER" id="PTHR46033:SF1">
    <property type="entry name" value="PROTEIN MAIN-LIKE 2"/>
    <property type="match status" value="1"/>
</dbReference>
<protein>
    <submittedName>
        <fullName evidence="2">Uncharacterized protein</fullName>
    </submittedName>
</protein>
<dbReference type="EMBL" id="OIVN01000380">
    <property type="protein sequence ID" value="SPC79293.1"/>
    <property type="molecule type" value="Genomic_DNA"/>
</dbReference>
<feature type="region of interest" description="Disordered" evidence="1">
    <location>
        <begin position="1"/>
        <end position="52"/>
    </location>
</feature>
<name>A0A2N9EWV0_FAGSY</name>
<feature type="compositionally biased region" description="Basic residues" evidence="1">
    <location>
        <begin position="462"/>
        <end position="471"/>
    </location>
</feature>
<reference evidence="2" key="1">
    <citation type="submission" date="2018-02" db="EMBL/GenBank/DDBJ databases">
        <authorList>
            <person name="Cohen D.B."/>
            <person name="Kent A.D."/>
        </authorList>
    </citation>
    <scope>NUCLEOTIDE SEQUENCE</scope>
</reference>
<accession>A0A2N9EWV0</accession>
<feature type="compositionally biased region" description="Low complexity" evidence="1">
    <location>
        <begin position="475"/>
        <end position="488"/>
    </location>
</feature>
<sequence length="772" mass="83554">MASSSRRSTRNRGGTLADKGDPPITSAPAVPGDRGDNEGGSSPASGSSEPLEEVLGRPMLDPWYRSGERFPSIPVSPQPPLVDWEWAIDWETWIDRELADEDFYNRLEQAGVLHSILISRSSNMYRDTKALRQLVRRWCPSTHTFFFAHDELTMALEDIENHWMLPILGLLLWCTGSANASLLYTQLDLLHAEELVGLFCHPVATTFNSSVVHSFLWKHASDYVANGRKPYEARNKFATMAVGIPSLDHESKVYWRPYGVTHSGFSYNSVMSGFRDMEAQNYTLTSEDTRPLTYLPATNAGWLPVLSSGRLQIIAYCAHRVRRQFGFDQEVPAIMGVAAGEIPTIDPFLKAKAFAYWSSVAPQVVIPSGDRVGIYTTGMSNYWRELMVAMVEFRNNGKRDISYLLQEGPSSDSPAKASKKKWTVAATAGGSRGVMIQEVAVQGLLPIEESAAQKVSAPVSKRPVRKTKAGRKTFATPPSSSLPASAVARKSARDIVYSERRSKQRADTLHRVPLVISEDLDNSSSSSDKTDSSEATAEEVEDEDVEIDAIETVSEEEAVVAEVASNDEATATNASSKEEVTATEASTDEDTISMDELEAAEATVASASNSRSVERASDEHTAVGAVTSAVRAVKAEVIAITSSVIAAVVSAATTVQEDETILTAAEETLGGEEVPMHIFDILEDHVVEDTPVDENPVVGTDFGTGVTQTGRVEAAVSENPVLADVLPGSDIPVMEGTFAQDPTDGISLEDMADTHDSYVAVLAGAGDHVADT</sequence>
<feature type="compositionally biased region" description="Low complexity" evidence="1">
    <location>
        <begin position="1"/>
        <end position="15"/>
    </location>
</feature>
<feature type="region of interest" description="Disordered" evidence="1">
    <location>
        <begin position="455"/>
        <end position="546"/>
    </location>
</feature>
<dbReference type="GO" id="GO:0010073">
    <property type="term" value="P:meristem maintenance"/>
    <property type="evidence" value="ECO:0007669"/>
    <property type="project" value="InterPro"/>
</dbReference>
<feature type="compositionally biased region" description="Low complexity" evidence="1">
    <location>
        <begin position="39"/>
        <end position="49"/>
    </location>
</feature>